<dbReference type="OrthoDB" id="8966183at2"/>
<dbReference type="InterPro" id="IPR000835">
    <property type="entry name" value="HTH_MarR-typ"/>
</dbReference>
<evidence type="ECO:0000313" key="3">
    <source>
        <dbReference type="Proteomes" id="UP000298424"/>
    </source>
</evidence>
<dbReference type="Pfam" id="PF01047">
    <property type="entry name" value="MarR"/>
    <property type="match status" value="1"/>
</dbReference>
<dbReference type="PROSITE" id="PS50995">
    <property type="entry name" value="HTH_MARR_2"/>
    <property type="match status" value="1"/>
</dbReference>
<reference evidence="2 3" key="1">
    <citation type="submission" date="2019-03" db="EMBL/GenBank/DDBJ databases">
        <title>Genomics of glacier-inhabiting Cryobacterium strains.</title>
        <authorList>
            <person name="Liu Q."/>
            <person name="Xin Y.-H."/>
        </authorList>
    </citation>
    <scope>NUCLEOTIDE SEQUENCE [LARGE SCALE GENOMIC DNA]</scope>
    <source>
        <strain evidence="2 3">TMT1-1</strain>
    </source>
</reference>
<dbReference type="SUPFAM" id="SSF46785">
    <property type="entry name" value="Winged helix' DNA-binding domain"/>
    <property type="match status" value="1"/>
</dbReference>
<protein>
    <submittedName>
        <fullName evidence="2">MarR family transcriptional regulator</fullName>
    </submittedName>
</protein>
<dbReference type="GO" id="GO:0006950">
    <property type="term" value="P:response to stress"/>
    <property type="evidence" value="ECO:0007669"/>
    <property type="project" value="TreeGrafter"/>
</dbReference>
<dbReference type="SMART" id="SM00347">
    <property type="entry name" value="HTH_MARR"/>
    <property type="match status" value="1"/>
</dbReference>
<dbReference type="Gene3D" id="1.10.10.10">
    <property type="entry name" value="Winged helix-like DNA-binding domain superfamily/Winged helix DNA-binding domain"/>
    <property type="match status" value="1"/>
</dbReference>
<dbReference type="AlphaFoldDB" id="A0A4R8ZIY3"/>
<dbReference type="PANTHER" id="PTHR33164">
    <property type="entry name" value="TRANSCRIPTIONAL REGULATOR, MARR FAMILY"/>
    <property type="match status" value="1"/>
</dbReference>
<dbReference type="PANTHER" id="PTHR33164:SF94">
    <property type="entry name" value="TRANSCRIPTIONAL REGULATORY PROTEIN-RELATED"/>
    <property type="match status" value="1"/>
</dbReference>
<comment type="caution">
    <text evidence="2">The sequence shown here is derived from an EMBL/GenBank/DDBJ whole genome shotgun (WGS) entry which is preliminary data.</text>
</comment>
<gene>
    <name evidence="2" type="ORF">E3T27_04230</name>
</gene>
<dbReference type="PRINTS" id="PR00598">
    <property type="entry name" value="HTHMARR"/>
</dbReference>
<accession>A0A4R8ZIY3</accession>
<dbReference type="InterPro" id="IPR036390">
    <property type="entry name" value="WH_DNA-bd_sf"/>
</dbReference>
<dbReference type="RefSeq" id="WP_134571684.1">
    <property type="nucleotide sequence ID" value="NZ_SOGT01000005.1"/>
</dbReference>
<dbReference type="GO" id="GO:0003700">
    <property type="term" value="F:DNA-binding transcription factor activity"/>
    <property type="evidence" value="ECO:0007669"/>
    <property type="project" value="InterPro"/>
</dbReference>
<proteinExistence type="predicted"/>
<dbReference type="Proteomes" id="UP000298424">
    <property type="component" value="Unassembled WGS sequence"/>
</dbReference>
<evidence type="ECO:0000313" key="2">
    <source>
        <dbReference type="EMBL" id="TFD27684.1"/>
    </source>
</evidence>
<evidence type="ECO:0000259" key="1">
    <source>
        <dbReference type="PROSITE" id="PS50995"/>
    </source>
</evidence>
<name>A0A4R8ZIY3_9MICO</name>
<dbReference type="InterPro" id="IPR039422">
    <property type="entry name" value="MarR/SlyA-like"/>
</dbReference>
<feature type="domain" description="HTH marR-type" evidence="1">
    <location>
        <begin position="8"/>
        <end position="142"/>
    </location>
</feature>
<keyword evidence="3" id="KW-1185">Reference proteome</keyword>
<organism evidence="2 3">
    <name type="scientific">Cryobacterium lyxosi</name>
    <dbReference type="NCBI Taxonomy" id="1259228"/>
    <lineage>
        <taxon>Bacteria</taxon>
        <taxon>Bacillati</taxon>
        <taxon>Actinomycetota</taxon>
        <taxon>Actinomycetes</taxon>
        <taxon>Micrococcales</taxon>
        <taxon>Microbacteriaceae</taxon>
        <taxon>Cryobacterium</taxon>
    </lineage>
</organism>
<sequence>MIPDEDFDARAADAALTASRALMGVVARSVAGVLEIMTLPQFRVLVLLDTSGALRMGVLGEAIGVLPSTLSRAIDRIVEAGWVRRTTRPASRREVLIELTPAGQNLVTHALEQRRDNIAEILSVLSPDQKSAIVSAFELFAGAAGETSSKELLILGI</sequence>
<dbReference type="EMBL" id="SOGT01000005">
    <property type="protein sequence ID" value="TFD27684.1"/>
    <property type="molecule type" value="Genomic_DNA"/>
</dbReference>
<dbReference type="InterPro" id="IPR036388">
    <property type="entry name" value="WH-like_DNA-bd_sf"/>
</dbReference>